<accession>A0A3R7CFP6</accession>
<evidence type="ECO:0000313" key="3">
    <source>
        <dbReference type="EMBL" id="RHZ24727.1"/>
    </source>
</evidence>
<dbReference type="AlphaFoldDB" id="A0A3R7CFP6"/>
<sequence length="654" mass="75313">MHVAIRQAEACNTLRRIYERRVDQLDRTMLVLLRNARVHEETVNNMRNFVATSLQCMYRGWKGREVASLARHRHMSAIQIQRVVRGNQYESIDMDEGATKRRVVSRGRKRALRERRRQNMVLQSPWAMRQLLSRSLLIRTVGKWQEFLDPWTNEFYYFEMYTQDSQWHPPDEYTAFLACDWLDCRFKANTMNEIHEHKRTQHTWYCEACQGRNVGYTFPTCPTCTVVMNTPTIVPSQEWPLAIPKRQSVPHLFPPTATPQFSDKDFRCGRGVCFYANGGVYSGIWERDECCGRGIFISAMGEKYIGDWKHNLKHGRGKYIFQNGDIFDGNFVSNHATGLGVYRFATTGDVYTGPWERDRFHGRGATYVWASGSMYEGEFVDGHIQGQGRLTYHNGNRYTGSFVQARKHGHGVFEWPNGNVYTGQFEWGTVNGVGTMVYSSGHKYDGEWRDERRHGRGTFLYANGDVFAGDWADDEFHGRGIFTWRPGSSMQEQYDGDWTHGIRHGQGRYAYLDGNVYDGAWNQGRRDGHGVYVWVNGEVYDGDFVQEEQHGHGKFTNQVGRPPFDCKLGMIEGDVYEGGWTHNIRTGDGEIRYADGSVFVGTFSNGLRHGQGSMTYPDGNTYRGMWLDDKRQGGGVYTFHATATETLRLKVFGY</sequence>
<dbReference type="PANTHER" id="PTHR43215">
    <property type="entry name" value="RADIAL SPOKE HEAD 1 HOMOLOG"/>
    <property type="match status" value="1"/>
</dbReference>
<dbReference type="VEuPathDB" id="FungiDB:H257_03527"/>
<proteinExistence type="predicted"/>
<dbReference type="PROSITE" id="PS50020">
    <property type="entry name" value="WW_DOMAIN_2"/>
    <property type="match status" value="1"/>
</dbReference>
<dbReference type="SMART" id="SM00698">
    <property type="entry name" value="MORN"/>
    <property type="match status" value="15"/>
</dbReference>
<evidence type="ECO:0000313" key="4">
    <source>
        <dbReference type="Proteomes" id="UP000285430"/>
    </source>
</evidence>
<evidence type="ECO:0000259" key="2">
    <source>
        <dbReference type="PROSITE" id="PS50020"/>
    </source>
</evidence>
<dbReference type="Pfam" id="PF02493">
    <property type="entry name" value="MORN"/>
    <property type="match status" value="16"/>
</dbReference>
<keyword evidence="1" id="KW-0677">Repeat</keyword>
<dbReference type="InterPro" id="IPR001202">
    <property type="entry name" value="WW_dom"/>
</dbReference>
<dbReference type="Gene3D" id="2.20.110.10">
    <property type="entry name" value="Histone H3 K4-specific methyltransferase SET7/9 N-terminal domain"/>
    <property type="match status" value="7"/>
</dbReference>
<protein>
    <recommendedName>
        <fullName evidence="2">WW domain-containing protein</fullName>
    </recommendedName>
</protein>
<dbReference type="InterPro" id="IPR003409">
    <property type="entry name" value="MORN"/>
</dbReference>
<dbReference type="EMBL" id="QUTH01002647">
    <property type="protein sequence ID" value="RHZ24727.1"/>
    <property type="molecule type" value="Genomic_DNA"/>
</dbReference>
<dbReference type="Proteomes" id="UP000285430">
    <property type="component" value="Unassembled WGS sequence"/>
</dbReference>
<dbReference type="SUPFAM" id="SSF82185">
    <property type="entry name" value="Histone H3 K4-specific methyltransferase SET7/9 N-terminal domain"/>
    <property type="match status" value="3"/>
</dbReference>
<name>A0A3R7CFP6_APHAT</name>
<comment type="caution">
    <text evidence="3">The sequence shown here is derived from an EMBL/GenBank/DDBJ whole genome shotgun (WGS) entry which is preliminary data.</text>
</comment>
<dbReference type="PANTHER" id="PTHR43215:SF14">
    <property type="entry name" value="RADIAL SPOKE HEAD 1 HOMOLOG"/>
    <property type="match status" value="1"/>
</dbReference>
<gene>
    <name evidence="3" type="ORF">DYB37_000004</name>
</gene>
<dbReference type="PROSITE" id="PS01159">
    <property type="entry name" value="WW_DOMAIN_1"/>
    <property type="match status" value="1"/>
</dbReference>
<reference evidence="3 4" key="1">
    <citation type="submission" date="2018-08" db="EMBL/GenBank/DDBJ databases">
        <title>Aphanomyces genome sequencing and annotation.</title>
        <authorList>
            <person name="Minardi D."/>
            <person name="Oidtmann B."/>
            <person name="Van Der Giezen M."/>
            <person name="Studholme D.J."/>
        </authorList>
    </citation>
    <scope>NUCLEOTIDE SEQUENCE [LARGE SCALE GENOMIC DNA]</scope>
    <source>
        <strain evidence="3 4">Da</strain>
    </source>
</reference>
<feature type="domain" description="WW" evidence="2">
    <location>
        <begin position="144"/>
        <end position="172"/>
    </location>
</feature>
<organism evidence="3 4">
    <name type="scientific">Aphanomyces astaci</name>
    <name type="common">Crayfish plague agent</name>
    <dbReference type="NCBI Taxonomy" id="112090"/>
    <lineage>
        <taxon>Eukaryota</taxon>
        <taxon>Sar</taxon>
        <taxon>Stramenopiles</taxon>
        <taxon>Oomycota</taxon>
        <taxon>Saprolegniomycetes</taxon>
        <taxon>Saprolegniales</taxon>
        <taxon>Verrucalvaceae</taxon>
        <taxon>Aphanomyces</taxon>
    </lineage>
</organism>
<evidence type="ECO:0000256" key="1">
    <source>
        <dbReference type="ARBA" id="ARBA00022737"/>
    </source>
</evidence>